<comment type="caution">
    <text evidence="2">The sequence shown here is derived from an EMBL/GenBank/DDBJ whole genome shotgun (WGS) entry which is preliminary data.</text>
</comment>
<evidence type="ECO:0000313" key="3">
    <source>
        <dbReference type="Proteomes" id="UP000295558"/>
    </source>
</evidence>
<proteinExistence type="predicted"/>
<dbReference type="OrthoDB" id="2066879at2"/>
<organism evidence="2 3">
    <name type="scientific">Listeria rocourtiae</name>
    <dbReference type="NCBI Taxonomy" id="647910"/>
    <lineage>
        <taxon>Bacteria</taxon>
        <taxon>Bacillati</taxon>
        <taxon>Bacillota</taxon>
        <taxon>Bacilli</taxon>
        <taxon>Bacillales</taxon>
        <taxon>Listeriaceae</taxon>
        <taxon>Listeria</taxon>
    </lineage>
</organism>
<feature type="domain" description="DUF4365" evidence="1">
    <location>
        <begin position="9"/>
        <end position="137"/>
    </location>
</feature>
<gene>
    <name evidence="2" type="ORF">DFP96_107111</name>
</gene>
<dbReference type="AlphaFoldDB" id="A0A4R6ZK11"/>
<reference evidence="2 3" key="1">
    <citation type="submission" date="2019-03" db="EMBL/GenBank/DDBJ databases">
        <title>Genomic Encyclopedia of Type Strains, Phase III (KMG-III): the genomes of soil and plant-associated and newly described type strains.</title>
        <authorList>
            <person name="Whitman W."/>
        </authorList>
    </citation>
    <scope>NUCLEOTIDE SEQUENCE [LARGE SCALE GENOMIC DNA]</scope>
    <source>
        <strain evidence="2 3">CECT 7972</strain>
    </source>
</reference>
<evidence type="ECO:0000259" key="1">
    <source>
        <dbReference type="Pfam" id="PF14280"/>
    </source>
</evidence>
<keyword evidence="3" id="KW-1185">Reference proteome</keyword>
<dbReference type="Proteomes" id="UP000295558">
    <property type="component" value="Unassembled WGS sequence"/>
</dbReference>
<accession>A0A4R6ZK11</accession>
<protein>
    <submittedName>
        <fullName evidence="2">Uncharacterized protein DUF4365</fullName>
    </submittedName>
</protein>
<sequence>MSFSNDQKEQLSVNAVTTYIVRSEYMVPSIPVGDKAPSYDGHITLYKHQNSKKKDMVGNIPVQVKGTTNKKILQKKEFPVKLIDLKNYYEGQGVIYFVVYIYANAATKIFYRDLTRLELKDILRNPKGNKQEVTIDFIEIDEDVDDFRQILVNFNYHRDFQTKYALDIDPTDIEYENLVFKWVGKRNDPVDFIQKNGVISYIKKGELYIPYKRFEANELQLKEVSQKELCVKSKNSRAYMCMSRAIDNIVTIDIGEYNQLQLVLDINSTKTSLNSKLIGSLDDYIDVLGFMKDFLDNKEIWIDRIEFKIGENHDIEKSNQINDSFDYFVELKQILEYHKIPTNFDFYKLNESEQSEINRLYNTHQTKNKVSVEKFIINSYPVYTVANEQGCVDIFDESFIGMVKVSIDIENKDTNMSVFCAIPANEWEKFASINFDLIVYSVVDLDYSNQEVYGCVSMLALRLVGAFDATGNMKFLYTAKKILEILPEQDGLNGVYRDFNILQIIKRERDFNLEEMKKILTIQESYKDNELITLGALILLGSNADARAMLENGTYGGSEQMPILNLLK</sequence>
<dbReference type="Pfam" id="PF14280">
    <property type="entry name" value="DUF4365"/>
    <property type="match status" value="1"/>
</dbReference>
<name>A0A4R6ZK11_9LIST</name>
<dbReference type="EMBL" id="SNZK01000007">
    <property type="protein sequence ID" value="TDR52673.1"/>
    <property type="molecule type" value="Genomic_DNA"/>
</dbReference>
<dbReference type="InterPro" id="IPR025375">
    <property type="entry name" value="DUF4365"/>
</dbReference>
<dbReference type="RefSeq" id="WP_133620725.1">
    <property type="nucleotide sequence ID" value="NZ_JAARQJ010000019.1"/>
</dbReference>
<evidence type="ECO:0000313" key="2">
    <source>
        <dbReference type="EMBL" id="TDR52673.1"/>
    </source>
</evidence>